<evidence type="ECO:0000256" key="1">
    <source>
        <dbReference type="SAM" id="Phobius"/>
    </source>
</evidence>
<accession>A0A2D1TX37</accession>
<dbReference type="RefSeq" id="WP_099431993.1">
    <property type="nucleotide sequence ID" value="NZ_CP024160.1"/>
</dbReference>
<name>A0A2D1TX37_9ACTN</name>
<keyword evidence="1" id="KW-0812">Transmembrane</keyword>
<evidence type="ECO:0000313" key="3">
    <source>
        <dbReference type="Proteomes" id="UP000225608"/>
    </source>
</evidence>
<reference evidence="2 3" key="1">
    <citation type="submission" date="2017-10" db="EMBL/GenBank/DDBJ databases">
        <title>Complete genome sequence of Collinsella aerofaciens isolated from the gut of a healthy adult Indian.</title>
        <authorList>
            <person name="Bag S."/>
            <person name="Ghosh T.S."/>
            <person name="Das B."/>
        </authorList>
    </citation>
    <scope>NUCLEOTIDE SEQUENCE [LARGE SCALE GENOMIC DNA]</scope>
    <source>
        <strain evidence="3">indica</strain>
    </source>
</reference>
<feature type="transmembrane region" description="Helical" evidence="1">
    <location>
        <begin position="28"/>
        <end position="47"/>
    </location>
</feature>
<evidence type="ECO:0000313" key="2">
    <source>
        <dbReference type="EMBL" id="ATP53885.1"/>
    </source>
</evidence>
<dbReference type="EMBL" id="CP024160">
    <property type="protein sequence ID" value="ATP53885.1"/>
    <property type="molecule type" value="Genomic_DNA"/>
</dbReference>
<dbReference type="KEGG" id="caer:CSV91_04650"/>
<proteinExistence type="predicted"/>
<dbReference type="Proteomes" id="UP000225608">
    <property type="component" value="Chromosome"/>
</dbReference>
<keyword evidence="1" id="KW-1133">Transmembrane helix</keyword>
<sequence>MALFGIIAVGFALIVVYAIVRAFQAQITFVLGAIVLSFCAYGVFKAFKNYAAAFKKNAIDSNRS</sequence>
<organism evidence="2 3">
    <name type="scientific">Collinsella aerofaciens</name>
    <dbReference type="NCBI Taxonomy" id="74426"/>
    <lineage>
        <taxon>Bacteria</taxon>
        <taxon>Bacillati</taxon>
        <taxon>Actinomycetota</taxon>
        <taxon>Coriobacteriia</taxon>
        <taxon>Coriobacteriales</taxon>
        <taxon>Coriobacteriaceae</taxon>
        <taxon>Collinsella</taxon>
    </lineage>
</organism>
<dbReference type="AlphaFoldDB" id="A0A2D1TX37"/>
<gene>
    <name evidence="2" type="ORF">CSV91_04650</name>
</gene>
<keyword evidence="1" id="KW-0472">Membrane</keyword>
<protein>
    <submittedName>
        <fullName evidence="2">Uncharacterized protein</fullName>
    </submittedName>
</protein>